<evidence type="ECO:0008006" key="9">
    <source>
        <dbReference type="Google" id="ProtNLM"/>
    </source>
</evidence>
<dbReference type="InterPro" id="IPR002885">
    <property type="entry name" value="PPR_rpt"/>
</dbReference>
<comment type="similarity">
    <text evidence="1">Belongs to the CCM1 family.</text>
</comment>
<dbReference type="NCBIfam" id="TIGR00756">
    <property type="entry name" value="PPR"/>
    <property type="match status" value="1"/>
</dbReference>
<dbReference type="PROSITE" id="PS51375">
    <property type="entry name" value="PPR"/>
    <property type="match status" value="2"/>
</dbReference>
<evidence type="ECO:0000256" key="6">
    <source>
        <dbReference type="SAM" id="MobiDB-lite"/>
    </source>
</evidence>
<dbReference type="PANTHER" id="PTHR47447">
    <property type="entry name" value="OS03G0856100 PROTEIN"/>
    <property type="match status" value="1"/>
</dbReference>
<sequence>MSLLRTLDRTSAVSTPSHPHPRPLRAFLCPVLYRKERPCRTFSKSAVARPPRVGRSEKATEGVFIPFAATYHKARRKNVWPSNERREYKSTRPTQPTNRPIKRVQQFADEELKALVDYYGIDPETEQAERQEEDNGQLVWNVGDDHEPWPFKAPEDKSVVEKLEELLKDEETAHSDVFDTYKQLSAPGVAYLHIMTVRKLLHHMSILQRPTRVAMQRFLSLLDDMKNADIHIVRSEWTTAIYLAGRFMGTVTAEEVQSALYLWRDMEKSAGVKGGIVTMNVLFDIAVKAGKYTLAETFLREMVARKLKFHRHFRVSLIYYYGVQQNGPAVRQAYSNLVEAGDIVDTVVMNSVIAALLRAGEPAAAEQVFDRMKRLNDKKSNIVPKKLPYNNLVWRGQRRIGLYFTHKARMLNQAGDTEELKELQEMAPIAPNSHTYSLLIRHFARVTGDIDRVSSLLRDMGHAGVPVEGSIFIVIFDGFYTYGGLRYSSWTRSRMEQSWQEYLTAVRNGLDRTWVSSMAVVKALRAFGKCADGERVLRAWQEVREIWKPMDVEEENVMRVVNRLIKKRGDGVG</sequence>
<evidence type="ECO:0000313" key="7">
    <source>
        <dbReference type="EMBL" id="KAF2642342.1"/>
    </source>
</evidence>
<comment type="subunit">
    <text evidence="4">Binds to mitochondrial small subunit 15S rRNA.</text>
</comment>
<evidence type="ECO:0000313" key="8">
    <source>
        <dbReference type="Proteomes" id="UP000799753"/>
    </source>
</evidence>
<evidence type="ECO:0000256" key="3">
    <source>
        <dbReference type="ARBA" id="ARBA00044493"/>
    </source>
</evidence>
<evidence type="ECO:0000256" key="4">
    <source>
        <dbReference type="ARBA" id="ARBA00044511"/>
    </source>
</evidence>
<feature type="repeat" description="PPR" evidence="5">
    <location>
        <begin position="432"/>
        <end position="467"/>
    </location>
</feature>
<comment type="function">
    <text evidence="3">Regulates mitochondrial small subunit maturation by controlling 15S rRNA 5'-end processing. Localizes to the 5' precursor of the 15S rRNA in a position that is subsequently occupied by mS47 in the mature yeast mtSSU. Uses structure and sequence-specific RNA recognition, binding to a single-stranded region of the precursor and specifically recognizing bases -6 to -1. The exchange of Ccm1 for mS47 is coupled to the irreversible removal of precursor rRNA that is accompanied by conformational changes of the mitoribosomal proteins uS5m and mS26. These conformational changes signal completion of 5'-end rRNA processing through protection of the mature 5'-end of the 15S rRNA and stabilization of mS47. The removal of the 5' precursor together with the dissociation of Ccm1 may be catalyzed by the 5'-3' exoribonuclease Pet127. Involved in the specific removal of group I introns in mitochondrial encoded transcripts.</text>
</comment>
<dbReference type="InterPro" id="IPR011990">
    <property type="entry name" value="TPR-like_helical_dom_sf"/>
</dbReference>
<proteinExistence type="inferred from homology"/>
<dbReference type="OrthoDB" id="1908178at2759"/>
<evidence type="ECO:0000256" key="2">
    <source>
        <dbReference type="ARBA" id="ARBA00022737"/>
    </source>
</evidence>
<feature type="region of interest" description="Disordered" evidence="6">
    <location>
        <begin position="78"/>
        <end position="98"/>
    </location>
</feature>
<dbReference type="PANTHER" id="PTHR47447:SF17">
    <property type="entry name" value="OS12G0638900 PROTEIN"/>
    <property type="match status" value="1"/>
</dbReference>
<dbReference type="EMBL" id="MU006781">
    <property type="protein sequence ID" value="KAF2642342.1"/>
    <property type="molecule type" value="Genomic_DNA"/>
</dbReference>
<keyword evidence="2" id="KW-0677">Repeat</keyword>
<dbReference type="AlphaFoldDB" id="A0A6A6S594"/>
<organism evidence="7 8">
    <name type="scientific">Massarina eburnea CBS 473.64</name>
    <dbReference type="NCBI Taxonomy" id="1395130"/>
    <lineage>
        <taxon>Eukaryota</taxon>
        <taxon>Fungi</taxon>
        <taxon>Dikarya</taxon>
        <taxon>Ascomycota</taxon>
        <taxon>Pezizomycotina</taxon>
        <taxon>Dothideomycetes</taxon>
        <taxon>Pleosporomycetidae</taxon>
        <taxon>Pleosporales</taxon>
        <taxon>Massarineae</taxon>
        <taxon>Massarinaceae</taxon>
        <taxon>Massarina</taxon>
    </lineage>
</organism>
<feature type="region of interest" description="Disordered" evidence="6">
    <location>
        <begin position="1"/>
        <end position="20"/>
    </location>
</feature>
<accession>A0A6A6S594</accession>
<name>A0A6A6S594_9PLEO</name>
<gene>
    <name evidence="7" type="ORF">P280DRAFT_467708</name>
</gene>
<dbReference type="Proteomes" id="UP000799753">
    <property type="component" value="Unassembled WGS sequence"/>
</dbReference>
<protein>
    <recommendedName>
        <fullName evidence="9">Pentatricopeptide repeat protein-like protein</fullName>
    </recommendedName>
</protein>
<reference evidence="7" key="1">
    <citation type="journal article" date="2020" name="Stud. Mycol.">
        <title>101 Dothideomycetes genomes: a test case for predicting lifestyles and emergence of pathogens.</title>
        <authorList>
            <person name="Haridas S."/>
            <person name="Albert R."/>
            <person name="Binder M."/>
            <person name="Bloem J."/>
            <person name="Labutti K."/>
            <person name="Salamov A."/>
            <person name="Andreopoulos B."/>
            <person name="Baker S."/>
            <person name="Barry K."/>
            <person name="Bills G."/>
            <person name="Bluhm B."/>
            <person name="Cannon C."/>
            <person name="Castanera R."/>
            <person name="Culley D."/>
            <person name="Daum C."/>
            <person name="Ezra D."/>
            <person name="Gonzalez J."/>
            <person name="Henrissat B."/>
            <person name="Kuo A."/>
            <person name="Liang C."/>
            <person name="Lipzen A."/>
            <person name="Lutzoni F."/>
            <person name="Magnuson J."/>
            <person name="Mondo S."/>
            <person name="Nolan M."/>
            <person name="Ohm R."/>
            <person name="Pangilinan J."/>
            <person name="Park H.-J."/>
            <person name="Ramirez L."/>
            <person name="Alfaro M."/>
            <person name="Sun H."/>
            <person name="Tritt A."/>
            <person name="Yoshinaga Y."/>
            <person name="Zwiers L.-H."/>
            <person name="Turgeon B."/>
            <person name="Goodwin S."/>
            <person name="Spatafora J."/>
            <person name="Crous P."/>
            <person name="Grigoriev I."/>
        </authorList>
    </citation>
    <scope>NUCLEOTIDE SEQUENCE</scope>
    <source>
        <strain evidence="7">CBS 473.64</strain>
    </source>
</reference>
<evidence type="ECO:0000256" key="5">
    <source>
        <dbReference type="PROSITE-ProRule" id="PRU00708"/>
    </source>
</evidence>
<keyword evidence="8" id="KW-1185">Reference proteome</keyword>
<evidence type="ECO:0000256" key="1">
    <source>
        <dbReference type="ARBA" id="ARBA00006192"/>
    </source>
</evidence>
<dbReference type="Pfam" id="PF01535">
    <property type="entry name" value="PPR"/>
    <property type="match status" value="2"/>
</dbReference>
<feature type="repeat" description="PPR" evidence="5">
    <location>
        <begin position="345"/>
        <end position="379"/>
    </location>
</feature>
<dbReference type="Gene3D" id="1.25.40.10">
    <property type="entry name" value="Tetratricopeptide repeat domain"/>
    <property type="match status" value="2"/>
</dbReference>